<proteinExistence type="predicted"/>
<keyword evidence="3" id="KW-1185">Reference proteome</keyword>
<dbReference type="AlphaFoldDB" id="A0A0A0BKV6"/>
<dbReference type="Proteomes" id="UP000029839">
    <property type="component" value="Unassembled WGS sequence"/>
</dbReference>
<protein>
    <submittedName>
        <fullName evidence="2">Transcriptional regulator</fullName>
    </submittedName>
</protein>
<organism evidence="2 3">
    <name type="scientific">Cellulomonas carbonis T26</name>
    <dbReference type="NCBI Taxonomy" id="947969"/>
    <lineage>
        <taxon>Bacteria</taxon>
        <taxon>Bacillati</taxon>
        <taxon>Actinomycetota</taxon>
        <taxon>Actinomycetes</taxon>
        <taxon>Micrococcales</taxon>
        <taxon>Cellulomonadaceae</taxon>
        <taxon>Cellulomonas</taxon>
    </lineage>
</organism>
<reference evidence="2 3" key="1">
    <citation type="submission" date="2013-08" db="EMBL/GenBank/DDBJ databases">
        <title>Genome sequencing of Cellulomonas carbonis T26.</title>
        <authorList>
            <person name="Chen F."/>
            <person name="Li Y."/>
            <person name="Wang G."/>
        </authorList>
    </citation>
    <scope>NUCLEOTIDE SEQUENCE [LARGE SCALE GENOMIC DNA]</scope>
    <source>
        <strain evidence="2 3">T26</strain>
    </source>
</reference>
<sequence length="121" mass="12008">DADPAADQAAAADAAGSPSGDDADATGRAVGQVLGVLARSGFAPELTADGRRILLHDCPFRDVARAHTAIVCSAHLGLIQGTLDRAGAPVTATRLVPFVEPRLCVAELEVGPGAAVTAASG</sequence>
<dbReference type="EMBL" id="AXCY01000186">
    <property type="protein sequence ID" value="KGM08621.1"/>
    <property type="molecule type" value="Genomic_DNA"/>
</dbReference>
<feature type="non-terminal residue" evidence="2">
    <location>
        <position position="1"/>
    </location>
</feature>
<reference evidence="2 3" key="2">
    <citation type="journal article" date="2015" name="Stand. Genomic Sci.">
        <title>Draft genome sequence of Cellulomonas carbonis T26(T) and comparative analysis of six Cellulomonas genomes.</title>
        <authorList>
            <person name="Zhuang W."/>
            <person name="Zhang S."/>
            <person name="Xia X."/>
            <person name="Wang G."/>
        </authorList>
    </citation>
    <scope>NUCLEOTIDE SEQUENCE [LARGE SCALE GENOMIC DNA]</scope>
    <source>
        <strain evidence="2 3">T26</strain>
    </source>
</reference>
<feature type="compositionally biased region" description="Low complexity" evidence="1">
    <location>
        <begin position="1"/>
        <end position="20"/>
    </location>
</feature>
<evidence type="ECO:0000256" key="1">
    <source>
        <dbReference type="SAM" id="MobiDB-lite"/>
    </source>
</evidence>
<evidence type="ECO:0000313" key="3">
    <source>
        <dbReference type="Proteomes" id="UP000029839"/>
    </source>
</evidence>
<accession>A0A0A0BKV6</accession>
<evidence type="ECO:0000313" key="2">
    <source>
        <dbReference type="EMBL" id="KGM08621.1"/>
    </source>
</evidence>
<name>A0A0A0BKV6_9CELL</name>
<feature type="region of interest" description="Disordered" evidence="1">
    <location>
        <begin position="1"/>
        <end position="26"/>
    </location>
</feature>
<comment type="caution">
    <text evidence="2">The sequence shown here is derived from an EMBL/GenBank/DDBJ whole genome shotgun (WGS) entry which is preliminary data.</text>
</comment>
<gene>
    <name evidence="2" type="ORF">N868_07965</name>
</gene>